<comment type="caution">
    <text evidence="1">The sequence shown here is derived from an EMBL/GenBank/DDBJ whole genome shotgun (WGS) entry which is preliminary data.</text>
</comment>
<dbReference type="EMBL" id="CAJVPY010001446">
    <property type="protein sequence ID" value="CAG8522250.1"/>
    <property type="molecule type" value="Genomic_DNA"/>
</dbReference>
<dbReference type="AlphaFoldDB" id="A0A9N9FAL7"/>
<keyword evidence="2" id="KW-1185">Reference proteome</keyword>
<protein>
    <submittedName>
        <fullName evidence="1">16475_t:CDS:1</fullName>
    </submittedName>
</protein>
<reference evidence="1" key="1">
    <citation type="submission" date="2021-06" db="EMBL/GenBank/DDBJ databases">
        <authorList>
            <person name="Kallberg Y."/>
            <person name="Tangrot J."/>
            <person name="Rosling A."/>
        </authorList>
    </citation>
    <scope>NUCLEOTIDE SEQUENCE</scope>
    <source>
        <strain evidence="1">MA453B</strain>
    </source>
</reference>
<name>A0A9N9FAL7_9GLOM</name>
<evidence type="ECO:0000313" key="1">
    <source>
        <dbReference type="EMBL" id="CAG8522250.1"/>
    </source>
</evidence>
<dbReference type="Proteomes" id="UP000789405">
    <property type="component" value="Unassembled WGS sequence"/>
</dbReference>
<gene>
    <name evidence="1" type="ORF">DERYTH_LOCUS3930</name>
</gene>
<proteinExistence type="predicted"/>
<accession>A0A9N9FAL7</accession>
<organism evidence="1 2">
    <name type="scientific">Dentiscutata erythropus</name>
    <dbReference type="NCBI Taxonomy" id="1348616"/>
    <lineage>
        <taxon>Eukaryota</taxon>
        <taxon>Fungi</taxon>
        <taxon>Fungi incertae sedis</taxon>
        <taxon>Mucoromycota</taxon>
        <taxon>Glomeromycotina</taxon>
        <taxon>Glomeromycetes</taxon>
        <taxon>Diversisporales</taxon>
        <taxon>Gigasporaceae</taxon>
        <taxon>Dentiscutata</taxon>
    </lineage>
</organism>
<sequence>MTSEISHNITQNLFRTSLEKSINNEVIELYDYSKFSNIQYIGSGTFGKKL</sequence>
<evidence type="ECO:0000313" key="2">
    <source>
        <dbReference type="Proteomes" id="UP000789405"/>
    </source>
</evidence>